<keyword evidence="2" id="KW-0808">Transferase</keyword>
<gene>
    <name evidence="2" type="ORF">SanaruYs_01190</name>
</gene>
<dbReference type="AlphaFoldDB" id="A0A401U4X1"/>
<keyword evidence="2" id="KW-0489">Methyltransferase</keyword>
<dbReference type="GO" id="GO:0032259">
    <property type="term" value="P:methylation"/>
    <property type="evidence" value="ECO:0007669"/>
    <property type="project" value="UniProtKB-KW"/>
</dbReference>
<evidence type="ECO:0000259" key="1">
    <source>
        <dbReference type="Pfam" id="PF05050"/>
    </source>
</evidence>
<keyword evidence="3" id="KW-1185">Reference proteome</keyword>
<dbReference type="Pfam" id="PF05050">
    <property type="entry name" value="Methyltransf_21"/>
    <property type="match status" value="1"/>
</dbReference>
<dbReference type="Proteomes" id="UP000288227">
    <property type="component" value="Unassembled WGS sequence"/>
</dbReference>
<evidence type="ECO:0000313" key="2">
    <source>
        <dbReference type="EMBL" id="GCC49905.1"/>
    </source>
</evidence>
<sequence>MFFKRWITKSQSTSLQLVDNVDDDLKMQLDITKKMGAAFFWIGYHEFNEWRYLHRFLKHDMVFVDVGANQGEYALFAAKRLKKGIVLAFEPVDSFFNQLGINIKLNGFTNIRCFNCGLGQTAASMPIYMAKETQAMAHEGLATIYPSNDRGHFVQDIQIEVFDDMDNTLALNRLDIVKIDVEGAELSVLNGMKNAILKFRPHILIEMNEITFNTAGYELNTVLEFFSKLNYTAYSINKKGGLSVVEQISGVVNCVFVPNKID</sequence>
<dbReference type="InterPro" id="IPR029063">
    <property type="entry name" value="SAM-dependent_MTases_sf"/>
</dbReference>
<reference evidence="2 3" key="1">
    <citation type="submission" date="2018-11" db="EMBL/GenBank/DDBJ databases">
        <title>Chryseotalea sanarue gen. nov., sp., nov., a member of the family Cytophagaceae, isolated from a brackish lake in Hamamatsu Japan.</title>
        <authorList>
            <person name="Maejima Y."/>
            <person name="Iino T."/>
            <person name="Muraguchi Y."/>
            <person name="Fukuda K."/>
            <person name="Ohkuma M."/>
            <person name="Moriuchi R."/>
            <person name="Dohra H."/>
            <person name="Kimbara K."/>
            <person name="Shintani M."/>
        </authorList>
    </citation>
    <scope>NUCLEOTIDE SEQUENCE [LARGE SCALE GENOMIC DNA]</scope>
    <source>
        <strain evidence="2 3">Ys</strain>
    </source>
</reference>
<dbReference type="PANTHER" id="PTHR34203:SF15">
    <property type="entry name" value="SLL1173 PROTEIN"/>
    <property type="match status" value="1"/>
</dbReference>
<protein>
    <submittedName>
        <fullName evidence="2">FkbM family methyltransferase</fullName>
    </submittedName>
</protein>
<comment type="caution">
    <text evidence="2">The sequence shown here is derived from an EMBL/GenBank/DDBJ whole genome shotgun (WGS) entry which is preliminary data.</text>
</comment>
<dbReference type="GO" id="GO:0008168">
    <property type="term" value="F:methyltransferase activity"/>
    <property type="evidence" value="ECO:0007669"/>
    <property type="project" value="UniProtKB-KW"/>
</dbReference>
<dbReference type="NCBIfam" id="TIGR01444">
    <property type="entry name" value="fkbM_fam"/>
    <property type="match status" value="1"/>
</dbReference>
<organism evidence="2 3">
    <name type="scientific">Chryseotalea sanaruensis</name>
    <dbReference type="NCBI Taxonomy" id="2482724"/>
    <lineage>
        <taxon>Bacteria</taxon>
        <taxon>Pseudomonadati</taxon>
        <taxon>Bacteroidota</taxon>
        <taxon>Cytophagia</taxon>
        <taxon>Cytophagales</taxon>
        <taxon>Chryseotaleaceae</taxon>
        <taxon>Chryseotalea</taxon>
    </lineage>
</organism>
<dbReference type="SUPFAM" id="SSF53335">
    <property type="entry name" value="S-adenosyl-L-methionine-dependent methyltransferases"/>
    <property type="match status" value="1"/>
</dbReference>
<dbReference type="Gene3D" id="3.40.50.150">
    <property type="entry name" value="Vaccinia Virus protein VP39"/>
    <property type="match status" value="1"/>
</dbReference>
<dbReference type="InterPro" id="IPR052514">
    <property type="entry name" value="SAM-dependent_MTase"/>
</dbReference>
<name>A0A401U4X1_9BACT</name>
<feature type="domain" description="Methyltransferase FkbM" evidence="1">
    <location>
        <begin position="65"/>
        <end position="231"/>
    </location>
</feature>
<proteinExistence type="predicted"/>
<evidence type="ECO:0000313" key="3">
    <source>
        <dbReference type="Proteomes" id="UP000288227"/>
    </source>
</evidence>
<accession>A0A401U4X1</accession>
<dbReference type="InterPro" id="IPR006342">
    <property type="entry name" value="FkbM_mtfrase"/>
</dbReference>
<dbReference type="PANTHER" id="PTHR34203">
    <property type="entry name" value="METHYLTRANSFERASE, FKBM FAMILY PROTEIN"/>
    <property type="match status" value="1"/>
</dbReference>
<dbReference type="EMBL" id="BHXQ01000001">
    <property type="protein sequence ID" value="GCC49905.1"/>
    <property type="molecule type" value="Genomic_DNA"/>
</dbReference>